<dbReference type="Proteomes" id="UP000092124">
    <property type="component" value="Unassembled WGS sequence"/>
</dbReference>
<dbReference type="SMART" id="SM00233">
    <property type="entry name" value="PH"/>
    <property type="match status" value="1"/>
</dbReference>
<organism evidence="4 5">
    <name type="scientific">Neotoma lepida</name>
    <name type="common">Desert woodrat</name>
    <dbReference type="NCBI Taxonomy" id="56216"/>
    <lineage>
        <taxon>Eukaryota</taxon>
        <taxon>Metazoa</taxon>
        <taxon>Chordata</taxon>
        <taxon>Craniata</taxon>
        <taxon>Vertebrata</taxon>
        <taxon>Euteleostomi</taxon>
        <taxon>Mammalia</taxon>
        <taxon>Eutheria</taxon>
        <taxon>Euarchontoglires</taxon>
        <taxon>Glires</taxon>
        <taxon>Rodentia</taxon>
        <taxon>Myomorpha</taxon>
        <taxon>Muroidea</taxon>
        <taxon>Cricetidae</taxon>
        <taxon>Neotominae</taxon>
        <taxon>Neotoma</taxon>
    </lineage>
</organism>
<dbReference type="GO" id="GO:0005737">
    <property type="term" value="C:cytoplasm"/>
    <property type="evidence" value="ECO:0007669"/>
    <property type="project" value="TreeGrafter"/>
</dbReference>
<dbReference type="GO" id="GO:0035591">
    <property type="term" value="F:signaling adaptor activity"/>
    <property type="evidence" value="ECO:0007669"/>
    <property type="project" value="TreeGrafter"/>
</dbReference>
<feature type="domain" description="PH" evidence="3">
    <location>
        <begin position="11"/>
        <end position="120"/>
    </location>
</feature>
<comment type="similarity">
    <text evidence="1">Belongs to the GAB family.</text>
</comment>
<evidence type="ECO:0000259" key="3">
    <source>
        <dbReference type="PROSITE" id="PS50003"/>
    </source>
</evidence>
<dbReference type="GO" id="GO:0007165">
    <property type="term" value="P:signal transduction"/>
    <property type="evidence" value="ECO:0007669"/>
    <property type="project" value="TreeGrafter"/>
</dbReference>
<dbReference type="PROSITE" id="PS50003">
    <property type="entry name" value="PH_DOMAIN"/>
    <property type="match status" value="1"/>
</dbReference>
<dbReference type="PANTHER" id="PTHR45960">
    <property type="entry name" value="GRB2-ASSOCIATED-BINDING PROTEIN"/>
    <property type="match status" value="1"/>
</dbReference>
<evidence type="ECO:0000313" key="5">
    <source>
        <dbReference type="Proteomes" id="UP000092124"/>
    </source>
</evidence>
<feature type="region of interest" description="Disordered" evidence="2">
    <location>
        <begin position="575"/>
        <end position="606"/>
    </location>
</feature>
<dbReference type="AlphaFoldDB" id="A0A1A6G317"/>
<dbReference type="InterPro" id="IPR001849">
    <property type="entry name" value="PH_domain"/>
</dbReference>
<comment type="caution">
    <text evidence="4">The sequence shown here is derived from an EMBL/GenBank/DDBJ whole genome shotgun (WGS) entry which is preliminary data.</text>
</comment>
<name>A0A1A6G317_NEOLE</name>
<protein>
    <recommendedName>
        <fullName evidence="3">PH domain-containing protein</fullName>
    </recommendedName>
</protein>
<dbReference type="OrthoDB" id="360585at2759"/>
<feature type="region of interest" description="Disordered" evidence="2">
    <location>
        <begin position="294"/>
        <end position="317"/>
    </location>
</feature>
<keyword evidence="5" id="KW-1185">Reference proteome</keyword>
<evidence type="ECO:0000256" key="1">
    <source>
        <dbReference type="ARBA" id="ARBA00029462"/>
    </source>
</evidence>
<evidence type="ECO:0000256" key="2">
    <source>
        <dbReference type="SAM" id="MobiDB-lite"/>
    </source>
</evidence>
<feature type="compositionally biased region" description="Basic and acidic residues" evidence="2">
    <location>
        <begin position="626"/>
        <end position="638"/>
    </location>
</feature>
<feature type="region of interest" description="Disordered" evidence="2">
    <location>
        <begin position="626"/>
        <end position="664"/>
    </location>
</feature>
<dbReference type="Pfam" id="PF00169">
    <property type="entry name" value="PH"/>
    <property type="match status" value="1"/>
</dbReference>
<evidence type="ECO:0000313" key="4">
    <source>
        <dbReference type="EMBL" id="OBS60591.1"/>
    </source>
</evidence>
<proteinExistence type="inferred from homology"/>
<dbReference type="InterPro" id="IPR011993">
    <property type="entry name" value="PH-like_dom_sf"/>
</dbReference>
<dbReference type="PANTHER" id="PTHR45960:SF3">
    <property type="entry name" value="GRB2-ASSOCIATED-BINDING PROTEIN 3"/>
    <property type="match status" value="1"/>
</dbReference>
<accession>A0A1A6G317</accession>
<dbReference type="STRING" id="56216.A0A1A6G317"/>
<reference evidence="4 5" key="1">
    <citation type="submission" date="2016-06" db="EMBL/GenBank/DDBJ databases">
        <title>The Draft Genome Sequence and Annotation of the Desert Woodrat Neotoma lepida.</title>
        <authorList>
            <person name="Campbell M."/>
            <person name="Oakeson K.F."/>
            <person name="Yandell M."/>
            <person name="Halpert J.R."/>
            <person name="Dearing D."/>
        </authorList>
    </citation>
    <scope>NUCLEOTIDE SEQUENCE [LARGE SCALE GENOMIC DNA]</scope>
    <source>
        <strain evidence="4">417</strain>
        <tissue evidence="4">Liver</tissue>
    </source>
</reference>
<dbReference type="Gene3D" id="2.30.29.30">
    <property type="entry name" value="Pleckstrin-homology domain (PH domain)/Phosphotyrosine-binding domain (PTB)"/>
    <property type="match status" value="1"/>
</dbReference>
<dbReference type="InterPro" id="IPR046355">
    <property type="entry name" value="Gab1-4-like"/>
</dbReference>
<dbReference type="EMBL" id="LZPO01107543">
    <property type="protein sequence ID" value="OBS60591.1"/>
    <property type="molecule type" value="Genomic_DNA"/>
</dbReference>
<gene>
    <name evidence="4" type="ORF">A6R68_08296</name>
</gene>
<sequence>MALLFPWRLRLSVELGELKQPRSLNFRAWRKRWFVLRRGRMSGNPDVLEYYRNKHSSKPIRVIDLSECTVWKHAGPGFVRKEFQNNFVFIVKTTSRTFYLVAKTEEEMQVWVHSISQVCNLNHLEDGADSVESLSHMLSSLQPSPASSLHTAHVANAALPKDDPNTNTVAIEETRSESEFLFLPDYLILSNCETGRLHRARCDSWSNSDRSLEQTSFDDVFLDGLQPFTSNNLVHPLRHGNGSQDVPSTRPQAALIWNREINVPSRNHISSSSFLESSLNSIIHVEKKQVSLPSGAKELNIMSNTPPPRPPKPSYLSERRQDDQLLLTGCSSSNKPGYTMVPRRISLSGLDHVGSWKGDIQSQSLRHRDKRLSLNLPCKFSPMYPTASLSAEDSYVPMSPKGTSSSLRPHYSQDNYIPMSSSMLLELPADLEPPPVNRDLKPQRKCLIFAYFHNEVPEGAKGGAGLVIKSYEWFLDHKGSNRTSFPSSQRNGINSARFFATPSSKEESYIQMEEYRTLNSMSSSALTWTKKFSLDYLALDFNSASPAPVQQKLLLSEEQRVDYVQVDEQKTQALQSTKQEWTDERQSKCRMGNKRPSACKLGKPQTQDHNKLQALNVSHRQGELVKESVDGNSEEDRVFSSPPTKIERKRHRQGNDEGSVQPPYDLVAPAKGLLGKDTTPGVDFQLLMQYLRWVQGQTVAAHCGQRQLPLQRLQRTLQDSLGWGCLQQPG</sequence>
<dbReference type="SUPFAM" id="SSF50729">
    <property type="entry name" value="PH domain-like"/>
    <property type="match status" value="1"/>
</dbReference>